<keyword evidence="1" id="KW-0433">Leucine-rich repeat</keyword>
<keyword evidence="7" id="KW-1185">Reference proteome</keyword>
<dbReference type="RefSeq" id="WP_202335799.1">
    <property type="nucleotide sequence ID" value="NZ_CP068439.1"/>
</dbReference>
<dbReference type="InterPro" id="IPR026444">
    <property type="entry name" value="Secre_tail"/>
</dbReference>
<feature type="signal peptide" evidence="4">
    <location>
        <begin position="1"/>
        <end position="17"/>
    </location>
</feature>
<keyword evidence="2 4" id="KW-0732">Signal</keyword>
<dbReference type="NCBIfam" id="TIGR04183">
    <property type="entry name" value="Por_Secre_tail"/>
    <property type="match status" value="1"/>
</dbReference>
<evidence type="ECO:0000256" key="3">
    <source>
        <dbReference type="ARBA" id="ARBA00022737"/>
    </source>
</evidence>
<sequence>MKKIILALFLIGNCTFAQLTSIPDPNFEQALIDLGYDDVIDGQVVTDNIDDIIVLEVNESGINDLTGIEDFTALENLSCYINNLSAIDISNNLALKRIDIRDNLPLTALDVSSNLNLEYILMSSPLISSVDLSNNPNLKEFYSRGENSNLTSVDVTNNPLLESLRVRSNSISELDLSNNPLLYIVECDDNLLTSLTVTNMPALQYLFCAKNMITSLDVSQNPNLEWFYCSENQISTLDLSENIILSQFGCDINQLTHLDVRNGNNSEIVDFNSSGNPQLTCIFVDDVNAPILLNWVIDPASTFVATEAECDALGIAEVGYHNFHLYPNPANTSFSIHSQVPINKVILHNSMGKLISEYTEQKAYSLTGLSSGIYFVRIETDNGYMIKKLVVQ</sequence>
<feature type="chain" id="PRO_5046286656" evidence="4">
    <location>
        <begin position="18"/>
        <end position="392"/>
    </location>
</feature>
<dbReference type="SUPFAM" id="SSF52058">
    <property type="entry name" value="L domain-like"/>
    <property type="match status" value="1"/>
</dbReference>
<accession>A0ABX7DPH5</accession>
<dbReference type="InterPro" id="IPR052574">
    <property type="entry name" value="CDIRP"/>
</dbReference>
<evidence type="ECO:0000259" key="5">
    <source>
        <dbReference type="Pfam" id="PF18962"/>
    </source>
</evidence>
<evidence type="ECO:0000313" key="7">
    <source>
        <dbReference type="Proteomes" id="UP000629420"/>
    </source>
</evidence>
<proteinExistence type="predicted"/>
<name>A0ABX7DPH5_9FLAO</name>
<keyword evidence="3" id="KW-0677">Repeat</keyword>
<dbReference type="EMBL" id="CP068439">
    <property type="protein sequence ID" value="QQX75988.1"/>
    <property type="molecule type" value="Genomic_DNA"/>
</dbReference>
<feature type="domain" description="Secretion system C-terminal sorting" evidence="5">
    <location>
        <begin position="325"/>
        <end position="391"/>
    </location>
</feature>
<evidence type="ECO:0000256" key="1">
    <source>
        <dbReference type="ARBA" id="ARBA00022614"/>
    </source>
</evidence>
<protein>
    <submittedName>
        <fullName evidence="6">T9SS type A sorting domain-containing protein</fullName>
    </submittedName>
</protein>
<evidence type="ECO:0000256" key="4">
    <source>
        <dbReference type="SAM" id="SignalP"/>
    </source>
</evidence>
<dbReference type="Gene3D" id="3.80.10.10">
    <property type="entry name" value="Ribonuclease Inhibitor"/>
    <property type="match status" value="1"/>
</dbReference>
<organism evidence="6 7">
    <name type="scientific">Aequorivita iocasae</name>
    <dbReference type="NCBI Taxonomy" id="2803865"/>
    <lineage>
        <taxon>Bacteria</taxon>
        <taxon>Pseudomonadati</taxon>
        <taxon>Bacteroidota</taxon>
        <taxon>Flavobacteriia</taxon>
        <taxon>Flavobacteriales</taxon>
        <taxon>Flavobacteriaceae</taxon>
        <taxon>Aequorivita</taxon>
    </lineage>
</organism>
<gene>
    <name evidence="6" type="ORF">JK629_11670</name>
</gene>
<dbReference type="InterPro" id="IPR032675">
    <property type="entry name" value="LRR_dom_sf"/>
</dbReference>
<evidence type="ECO:0000313" key="6">
    <source>
        <dbReference type="EMBL" id="QQX75988.1"/>
    </source>
</evidence>
<reference evidence="6 7" key="1">
    <citation type="submission" date="2021-01" db="EMBL/GenBank/DDBJ databases">
        <title>Aequorivita sp. strain KX20305, a bacterium isolated from the sediment collected at a cold seep field in South China Sea.</title>
        <authorList>
            <person name="Zhang H."/>
            <person name="Li C."/>
        </authorList>
    </citation>
    <scope>NUCLEOTIDE SEQUENCE [LARGE SCALE GENOMIC DNA]</scope>
    <source>
        <strain evidence="6 7">KX20305</strain>
    </source>
</reference>
<dbReference type="Pfam" id="PF18962">
    <property type="entry name" value="Por_Secre_tail"/>
    <property type="match status" value="1"/>
</dbReference>
<evidence type="ECO:0000256" key="2">
    <source>
        <dbReference type="ARBA" id="ARBA00022729"/>
    </source>
</evidence>
<dbReference type="PANTHER" id="PTHR47566:SF1">
    <property type="entry name" value="PROTEIN NUD1"/>
    <property type="match status" value="1"/>
</dbReference>
<dbReference type="Proteomes" id="UP000629420">
    <property type="component" value="Chromosome"/>
</dbReference>
<dbReference type="PANTHER" id="PTHR47566">
    <property type="match status" value="1"/>
</dbReference>